<keyword evidence="3" id="KW-1185">Reference proteome</keyword>
<organism evidence="2 3">
    <name type="scientific">Carya illinoinensis</name>
    <name type="common">Pecan</name>
    <dbReference type="NCBI Taxonomy" id="32201"/>
    <lineage>
        <taxon>Eukaryota</taxon>
        <taxon>Viridiplantae</taxon>
        <taxon>Streptophyta</taxon>
        <taxon>Embryophyta</taxon>
        <taxon>Tracheophyta</taxon>
        <taxon>Spermatophyta</taxon>
        <taxon>Magnoliopsida</taxon>
        <taxon>eudicotyledons</taxon>
        <taxon>Gunneridae</taxon>
        <taxon>Pentapetalae</taxon>
        <taxon>rosids</taxon>
        <taxon>fabids</taxon>
        <taxon>Fagales</taxon>
        <taxon>Juglandaceae</taxon>
        <taxon>Carya</taxon>
    </lineage>
</organism>
<evidence type="ECO:0000313" key="3">
    <source>
        <dbReference type="Proteomes" id="UP000811609"/>
    </source>
</evidence>
<feature type="transmembrane region" description="Helical" evidence="1">
    <location>
        <begin position="6"/>
        <end position="24"/>
    </location>
</feature>
<comment type="caution">
    <text evidence="2">The sequence shown here is derived from an EMBL/GenBank/DDBJ whole genome shotgun (WGS) entry which is preliminary data.</text>
</comment>
<accession>A0A8T1PXU9</accession>
<keyword evidence="1" id="KW-0472">Membrane</keyword>
<evidence type="ECO:0000313" key="2">
    <source>
        <dbReference type="EMBL" id="KAG6646433.1"/>
    </source>
</evidence>
<protein>
    <submittedName>
        <fullName evidence="2">Uncharacterized protein</fullName>
    </submittedName>
</protein>
<name>A0A8T1PXU9_CARIL</name>
<gene>
    <name evidence="2" type="ORF">CIPAW_07G008700</name>
</gene>
<dbReference type="Proteomes" id="UP000811609">
    <property type="component" value="Chromosome 7"/>
</dbReference>
<proteinExistence type="predicted"/>
<reference evidence="2" key="1">
    <citation type="submission" date="2020-12" db="EMBL/GenBank/DDBJ databases">
        <title>WGS assembly of Carya illinoinensis cv. Pawnee.</title>
        <authorList>
            <person name="Platts A."/>
            <person name="Shu S."/>
            <person name="Wright S."/>
            <person name="Barry K."/>
            <person name="Edger P."/>
            <person name="Pires J.C."/>
            <person name="Schmutz J."/>
        </authorList>
    </citation>
    <scope>NUCLEOTIDE SEQUENCE</scope>
    <source>
        <tissue evidence="2">Leaf</tissue>
    </source>
</reference>
<evidence type="ECO:0000256" key="1">
    <source>
        <dbReference type="SAM" id="Phobius"/>
    </source>
</evidence>
<keyword evidence="1" id="KW-1133">Transmembrane helix</keyword>
<dbReference type="EMBL" id="CM031815">
    <property type="protein sequence ID" value="KAG6646433.1"/>
    <property type="molecule type" value="Genomic_DNA"/>
</dbReference>
<keyword evidence="1" id="KW-0812">Transmembrane</keyword>
<sequence>MAMQEHVISIILANILLPFGLLTTNKAGEARTQAPTATNYDVGSATWTDLRRAPLPSAMEVTSLGHGSS</sequence>
<dbReference type="AlphaFoldDB" id="A0A8T1PXU9"/>